<dbReference type="InterPro" id="IPR035979">
    <property type="entry name" value="RBD_domain_sf"/>
</dbReference>
<feature type="region of interest" description="Disordered" evidence="2">
    <location>
        <begin position="304"/>
        <end position="328"/>
    </location>
</feature>
<dbReference type="AlphaFoldDB" id="M2UD76"/>
<keyword evidence="1" id="KW-0694">RNA-binding</keyword>
<evidence type="ECO:0000313" key="4">
    <source>
        <dbReference type="EMBL" id="EMD96509.1"/>
    </source>
</evidence>
<dbReference type="OMA" id="SVKTPGW"/>
<feature type="domain" description="RRM" evidence="3">
    <location>
        <begin position="75"/>
        <end position="154"/>
    </location>
</feature>
<dbReference type="SUPFAM" id="SSF54928">
    <property type="entry name" value="RNA-binding domain, RBD"/>
    <property type="match status" value="2"/>
</dbReference>
<dbReference type="OrthoDB" id="272703at2759"/>
<evidence type="ECO:0000313" key="5">
    <source>
        <dbReference type="Proteomes" id="UP000016936"/>
    </source>
</evidence>
<sequence length="328" mass="36817">MAVSRLLSRSHLLCRASAPCIRAIPSAIPSITSSLPRRTFTSSISAWEEIVHTPSRGPEIALTDDRTASAGNTANSIVLLKLSKRLSRGNIEEFLRENGFIIKKLQMRVDRFTFHNDTMCFVELGSPEEVQRAIKKLDQAKLQNKSIVVQPLKADFQWGHLKTSKNSPYVSRFFNDEGDAAQEALRPLAEGRRMMLSVKTPGWSPNAKVSEARNNAAKIIEENFGKYGVESLSDMAVFFGDKKQNPRLLGWIDFKTKEGAEQAAAEKHNTEINGRLVWLQAANPSKWRVEQYSKSAPQLVQEMQEKGTVSKEMDEDKFVTPLPKKQSN</sequence>
<dbReference type="EMBL" id="KB445569">
    <property type="protein sequence ID" value="EMD96509.1"/>
    <property type="molecule type" value="Genomic_DNA"/>
</dbReference>
<dbReference type="Gene3D" id="3.30.70.330">
    <property type="match status" value="2"/>
</dbReference>
<evidence type="ECO:0000256" key="2">
    <source>
        <dbReference type="SAM" id="MobiDB-lite"/>
    </source>
</evidence>
<feature type="compositionally biased region" description="Basic and acidic residues" evidence="2">
    <location>
        <begin position="304"/>
        <end position="318"/>
    </location>
</feature>
<dbReference type="Pfam" id="PF00076">
    <property type="entry name" value="RRM_1"/>
    <property type="match status" value="1"/>
</dbReference>
<organism evidence="4 5">
    <name type="scientific">Cochliobolus heterostrophus (strain C5 / ATCC 48332 / race O)</name>
    <name type="common">Southern corn leaf blight fungus</name>
    <name type="synonym">Bipolaris maydis</name>
    <dbReference type="NCBI Taxonomy" id="701091"/>
    <lineage>
        <taxon>Eukaryota</taxon>
        <taxon>Fungi</taxon>
        <taxon>Dikarya</taxon>
        <taxon>Ascomycota</taxon>
        <taxon>Pezizomycotina</taxon>
        <taxon>Dothideomycetes</taxon>
        <taxon>Pleosporomycetidae</taxon>
        <taxon>Pleosporales</taxon>
        <taxon>Pleosporineae</taxon>
        <taxon>Pleosporaceae</taxon>
        <taxon>Bipolaris</taxon>
    </lineage>
</organism>
<protein>
    <recommendedName>
        <fullName evidence="3">RRM domain-containing protein</fullName>
    </recommendedName>
</protein>
<reference evidence="5" key="2">
    <citation type="journal article" date="2013" name="PLoS Genet.">
        <title>Comparative genome structure, secondary metabolite, and effector coding capacity across Cochliobolus pathogens.</title>
        <authorList>
            <person name="Condon B.J."/>
            <person name="Leng Y."/>
            <person name="Wu D."/>
            <person name="Bushley K.E."/>
            <person name="Ohm R.A."/>
            <person name="Otillar R."/>
            <person name="Martin J."/>
            <person name="Schackwitz W."/>
            <person name="Grimwood J."/>
            <person name="MohdZainudin N."/>
            <person name="Xue C."/>
            <person name="Wang R."/>
            <person name="Manning V.A."/>
            <person name="Dhillon B."/>
            <person name="Tu Z.J."/>
            <person name="Steffenson B.J."/>
            <person name="Salamov A."/>
            <person name="Sun H."/>
            <person name="Lowry S."/>
            <person name="LaButti K."/>
            <person name="Han J."/>
            <person name="Copeland A."/>
            <person name="Lindquist E."/>
            <person name="Barry K."/>
            <person name="Schmutz J."/>
            <person name="Baker S.E."/>
            <person name="Ciuffetti L.M."/>
            <person name="Grigoriev I.V."/>
            <person name="Zhong S."/>
            <person name="Turgeon B.G."/>
        </authorList>
    </citation>
    <scope>NUCLEOTIDE SEQUENCE [LARGE SCALE GENOMIC DNA]</scope>
    <source>
        <strain evidence="5">C5 / ATCC 48332 / race O</strain>
    </source>
</reference>
<accession>M2UD76</accession>
<dbReference type="InterPro" id="IPR012677">
    <property type="entry name" value="Nucleotide-bd_a/b_plait_sf"/>
</dbReference>
<dbReference type="HOGENOM" id="CLU_847330_0_0_1"/>
<keyword evidence="5" id="KW-1185">Reference proteome</keyword>
<evidence type="ECO:0000256" key="1">
    <source>
        <dbReference type="PROSITE-ProRule" id="PRU00176"/>
    </source>
</evidence>
<dbReference type="CDD" id="cd00590">
    <property type="entry name" value="RRM_SF"/>
    <property type="match status" value="2"/>
</dbReference>
<name>M2UD76_COCH5</name>
<dbReference type="Proteomes" id="UP000016936">
    <property type="component" value="Unassembled WGS sequence"/>
</dbReference>
<reference evidence="4 5" key="1">
    <citation type="journal article" date="2012" name="PLoS Pathog.">
        <title>Diverse lifestyles and strategies of plant pathogenesis encoded in the genomes of eighteen Dothideomycetes fungi.</title>
        <authorList>
            <person name="Ohm R.A."/>
            <person name="Feau N."/>
            <person name="Henrissat B."/>
            <person name="Schoch C.L."/>
            <person name="Horwitz B.A."/>
            <person name="Barry K.W."/>
            <person name="Condon B.J."/>
            <person name="Copeland A.C."/>
            <person name="Dhillon B."/>
            <person name="Glaser F."/>
            <person name="Hesse C.N."/>
            <person name="Kosti I."/>
            <person name="LaButti K."/>
            <person name="Lindquist E.A."/>
            <person name="Lucas S."/>
            <person name="Salamov A.A."/>
            <person name="Bradshaw R.E."/>
            <person name="Ciuffetti L."/>
            <person name="Hamelin R.C."/>
            <person name="Kema G.H.J."/>
            <person name="Lawrence C."/>
            <person name="Scott J.A."/>
            <person name="Spatafora J.W."/>
            <person name="Turgeon B.G."/>
            <person name="de Wit P.J.G.M."/>
            <person name="Zhong S."/>
            <person name="Goodwin S.B."/>
            <person name="Grigoriev I.V."/>
        </authorList>
    </citation>
    <scope>NUCLEOTIDE SEQUENCE [LARGE SCALE GENOMIC DNA]</scope>
    <source>
        <strain evidence="5">C5 / ATCC 48332 / race O</strain>
    </source>
</reference>
<dbReference type="GO" id="GO:0003723">
    <property type="term" value="F:RNA binding"/>
    <property type="evidence" value="ECO:0007669"/>
    <property type="project" value="UniProtKB-UniRule"/>
</dbReference>
<dbReference type="SMART" id="SM00360">
    <property type="entry name" value="RRM"/>
    <property type="match status" value="1"/>
</dbReference>
<dbReference type="InterPro" id="IPR000504">
    <property type="entry name" value="RRM_dom"/>
</dbReference>
<dbReference type="PROSITE" id="PS50102">
    <property type="entry name" value="RRM"/>
    <property type="match status" value="1"/>
</dbReference>
<proteinExistence type="predicted"/>
<dbReference type="eggNOG" id="ENOG502T1U1">
    <property type="taxonomic scope" value="Eukaryota"/>
</dbReference>
<gene>
    <name evidence="4" type="ORF">COCHEDRAFT_1122856</name>
</gene>
<evidence type="ECO:0000259" key="3">
    <source>
        <dbReference type="PROSITE" id="PS50102"/>
    </source>
</evidence>